<gene>
    <name evidence="2" type="ORF">I4X03_014425</name>
</gene>
<proteinExistence type="predicted"/>
<evidence type="ECO:0008006" key="4">
    <source>
        <dbReference type="Google" id="ProtNLM"/>
    </source>
</evidence>
<organism evidence="2 3">
    <name type="scientific">Massilia soli</name>
    <dbReference type="NCBI Taxonomy" id="2792854"/>
    <lineage>
        <taxon>Bacteria</taxon>
        <taxon>Pseudomonadati</taxon>
        <taxon>Pseudomonadota</taxon>
        <taxon>Betaproteobacteria</taxon>
        <taxon>Burkholderiales</taxon>
        <taxon>Oxalobacteraceae</taxon>
        <taxon>Telluria group</taxon>
        <taxon>Massilia</taxon>
    </lineage>
</organism>
<keyword evidence="1" id="KW-0812">Transmembrane</keyword>
<accession>A0ABS7SR97</accession>
<comment type="caution">
    <text evidence="2">The sequence shown here is derived from an EMBL/GenBank/DDBJ whole genome shotgun (WGS) entry which is preliminary data.</text>
</comment>
<keyword evidence="3" id="KW-1185">Reference proteome</keyword>
<evidence type="ECO:0000313" key="2">
    <source>
        <dbReference type="EMBL" id="MBZ2208457.1"/>
    </source>
</evidence>
<dbReference type="RefSeq" id="WP_223468939.1">
    <property type="nucleotide sequence ID" value="NZ_JAFBIL020000005.1"/>
</dbReference>
<evidence type="ECO:0000256" key="1">
    <source>
        <dbReference type="SAM" id="Phobius"/>
    </source>
</evidence>
<sequence length="191" mass="21069">MVEATLWGMSKSEWDLYAVFGTLLSAVASLLAVVVALYLANRSSGHTALVTIHPIIQLNGPKYQTQERFIQITVVNTGERPIRIEQIGWRVGIARKAHAIQTFDQSSSAKLPTELSHGQSARWSIPTDHSSGASWESDIAAKLLHDSGVLGVWSFRAFVYTSVGRTFFARPGSVIKARLTQALRDYRDSIN</sequence>
<reference evidence="2 3" key="2">
    <citation type="submission" date="2021-08" db="EMBL/GenBank/DDBJ databases">
        <title>Massilia sp. R798.</title>
        <authorList>
            <person name="Baek J.H."/>
            <person name="Jung H.S."/>
            <person name="Kim K.R."/>
            <person name="Jeon C.O."/>
        </authorList>
    </citation>
    <scope>NUCLEOTIDE SEQUENCE [LARGE SCALE GENOMIC DNA]</scope>
    <source>
        <strain evidence="2 3">R798</strain>
    </source>
</reference>
<evidence type="ECO:0000313" key="3">
    <source>
        <dbReference type="Proteomes" id="UP000809349"/>
    </source>
</evidence>
<keyword evidence="1" id="KW-1133">Transmembrane helix</keyword>
<protein>
    <recommendedName>
        <fullName evidence="4">DUF58 domain-containing protein</fullName>
    </recommendedName>
</protein>
<reference evidence="2 3" key="1">
    <citation type="submission" date="2021-01" db="EMBL/GenBank/DDBJ databases">
        <authorList>
            <person name="Ruan W."/>
            <person name="Khan S.A."/>
            <person name="Jeon C.O."/>
        </authorList>
    </citation>
    <scope>NUCLEOTIDE SEQUENCE [LARGE SCALE GENOMIC DNA]</scope>
    <source>
        <strain evidence="2 3">R798</strain>
    </source>
</reference>
<dbReference type="Proteomes" id="UP000809349">
    <property type="component" value="Unassembled WGS sequence"/>
</dbReference>
<name>A0ABS7SR97_9BURK</name>
<keyword evidence="1" id="KW-0472">Membrane</keyword>
<dbReference type="EMBL" id="JAFBIL020000005">
    <property type="protein sequence ID" value="MBZ2208457.1"/>
    <property type="molecule type" value="Genomic_DNA"/>
</dbReference>
<feature type="transmembrane region" description="Helical" evidence="1">
    <location>
        <begin position="16"/>
        <end position="39"/>
    </location>
</feature>